<dbReference type="EMBL" id="JALNTZ010000008">
    <property type="protein sequence ID" value="KAJ3644152.1"/>
    <property type="molecule type" value="Genomic_DNA"/>
</dbReference>
<dbReference type="InterPro" id="IPR011010">
    <property type="entry name" value="DNA_brk_join_enz"/>
</dbReference>
<accession>A0AA38M695</accession>
<dbReference type="AlphaFoldDB" id="A0AA38M695"/>
<dbReference type="InterPro" id="IPR013762">
    <property type="entry name" value="Integrase-like_cat_sf"/>
</dbReference>
<dbReference type="Gene3D" id="1.10.443.10">
    <property type="entry name" value="Intergrase catalytic core"/>
    <property type="match status" value="1"/>
</dbReference>
<evidence type="ECO:0000313" key="2">
    <source>
        <dbReference type="EMBL" id="KAJ3644152.1"/>
    </source>
</evidence>
<sequence length="170" mass="19162">MLKTAIKVHKNINIGKYSKLTACLTSESRWYRAKKTAVLERAHVEKFLTRTCDKDYLMSKVALIMGVSGTCRCCELINLKNSDVDDTAAYLLISIPDTKTGISRKFTIIEEGFYILSNDRFFLRYTNQKCTSQPVEINTLSKVSSKGASFFNLANAEAYSGHCMRRSSTT</sequence>
<protein>
    <submittedName>
        <fullName evidence="2">Uncharacterized protein</fullName>
    </submittedName>
</protein>
<reference evidence="2" key="1">
    <citation type="journal article" date="2023" name="G3 (Bethesda)">
        <title>Whole genome assemblies of Zophobas morio and Tenebrio molitor.</title>
        <authorList>
            <person name="Kaur S."/>
            <person name="Stinson S.A."/>
            <person name="diCenzo G.C."/>
        </authorList>
    </citation>
    <scope>NUCLEOTIDE SEQUENCE</scope>
    <source>
        <strain evidence="2">QUZm001</strain>
    </source>
</reference>
<proteinExistence type="predicted"/>
<evidence type="ECO:0000256" key="1">
    <source>
        <dbReference type="ARBA" id="ARBA00023172"/>
    </source>
</evidence>
<dbReference type="GO" id="GO:0015074">
    <property type="term" value="P:DNA integration"/>
    <property type="evidence" value="ECO:0007669"/>
    <property type="project" value="InterPro"/>
</dbReference>
<comment type="caution">
    <text evidence="2">The sequence shown here is derived from an EMBL/GenBank/DDBJ whole genome shotgun (WGS) entry which is preliminary data.</text>
</comment>
<keyword evidence="3" id="KW-1185">Reference proteome</keyword>
<keyword evidence="1" id="KW-0233">DNA recombination</keyword>
<gene>
    <name evidence="2" type="ORF">Zmor_026824</name>
</gene>
<organism evidence="2 3">
    <name type="scientific">Zophobas morio</name>
    <dbReference type="NCBI Taxonomy" id="2755281"/>
    <lineage>
        <taxon>Eukaryota</taxon>
        <taxon>Metazoa</taxon>
        <taxon>Ecdysozoa</taxon>
        <taxon>Arthropoda</taxon>
        <taxon>Hexapoda</taxon>
        <taxon>Insecta</taxon>
        <taxon>Pterygota</taxon>
        <taxon>Neoptera</taxon>
        <taxon>Endopterygota</taxon>
        <taxon>Coleoptera</taxon>
        <taxon>Polyphaga</taxon>
        <taxon>Cucujiformia</taxon>
        <taxon>Tenebrionidae</taxon>
        <taxon>Zophobas</taxon>
    </lineage>
</organism>
<dbReference type="GO" id="GO:0003677">
    <property type="term" value="F:DNA binding"/>
    <property type="evidence" value="ECO:0007669"/>
    <property type="project" value="InterPro"/>
</dbReference>
<dbReference type="SUPFAM" id="SSF56349">
    <property type="entry name" value="DNA breaking-rejoining enzymes"/>
    <property type="match status" value="1"/>
</dbReference>
<dbReference type="GO" id="GO:0006310">
    <property type="term" value="P:DNA recombination"/>
    <property type="evidence" value="ECO:0007669"/>
    <property type="project" value="UniProtKB-KW"/>
</dbReference>
<dbReference type="Proteomes" id="UP001168821">
    <property type="component" value="Unassembled WGS sequence"/>
</dbReference>
<name>A0AA38M695_9CUCU</name>
<evidence type="ECO:0000313" key="3">
    <source>
        <dbReference type="Proteomes" id="UP001168821"/>
    </source>
</evidence>